<gene>
    <name evidence="2" type="ORF">HINF_LOCUS12302</name>
    <name evidence="3" type="ORF">HINF_LOCUS78006</name>
</gene>
<name>A0AA86TS40_9EUKA</name>
<evidence type="ECO:0000313" key="2">
    <source>
        <dbReference type="EMBL" id="CAI9924657.1"/>
    </source>
</evidence>
<evidence type="ECO:0000313" key="4">
    <source>
        <dbReference type="Proteomes" id="UP001642409"/>
    </source>
</evidence>
<dbReference type="EMBL" id="CATOUU010000319">
    <property type="protein sequence ID" value="CAI9924657.1"/>
    <property type="molecule type" value="Genomic_DNA"/>
</dbReference>
<sequence length="128" mass="15017">MNTLQTINVVKYYQLKIERGYHVRVSQVSMPLRSKPLRKIVSVQMIVRDKYTEPIVIARLLPNVQEQTDVFLEFEGPALVNFLVDCEDENDRFVHVVLNVQTKEEEGEDVEEEEEGEEEDDDDDFELE</sequence>
<feature type="compositionally biased region" description="Acidic residues" evidence="1">
    <location>
        <begin position="105"/>
        <end position="128"/>
    </location>
</feature>
<proteinExistence type="predicted"/>
<keyword evidence="4" id="KW-1185">Reference proteome</keyword>
<dbReference type="Proteomes" id="UP001642409">
    <property type="component" value="Unassembled WGS sequence"/>
</dbReference>
<evidence type="ECO:0000313" key="3">
    <source>
        <dbReference type="EMBL" id="CAL6114503.1"/>
    </source>
</evidence>
<evidence type="ECO:0000256" key="1">
    <source>
        <dbReference type="SAM" id="MobiDB-lite"/>
    </source>
</evidence>
<dbReference type="EMBL" id="CAXDID020000800">
    <property type="protein sequence ID" value="CAL6114503.1"/>
    <property type="molecule type" value="Genomic_DNA"/>
</dbReference>
<dbReference type="AlphaFoldDB" id="A0AA86TS40"/>
<accession>A0AA86TS40</accession>
<comment type="caution">
    <text evidence="2">The sequence shown here is derived from an EMBL/GenBank/DDBJ whole genome shotgun (WGS) entry which is preliminary data.</text>
</comment>
<reference evidence="2" key="1">
    <citation type="submission" date="2023-06" db="EMBL/GenBank/DDBJ databases">
        <authorList>
            <person name="Kurt Z."/>
        </authorList>
    </citation>
    <scope>NUCLEOTIDE SEQUENCE</scope>
</reference>
<organism evidence="2">
    <name type="scientific">Hexamita inflata</name>
    <dbReference type="NCBI Taxonomy" id="28002"/>
    <lineage>
        <taxon>Eukaryota</taxon>
        <taxon>Metamonada</taxon>
        <taxon>Diplomonadida</taxon>
        <taxon>Hexamitidae</taxon>
        <taxon>Hexamitinae</taxon>
        <taxon>Hexamita</taxon>
    </lineage>
</organism>
<feature type="region of interest" description="Disordered" evidence="1">
    <location>
        <begin position="103"/>
        <end position="128"/>
    </location>
</feature>
<protein>
    <submittedName>
        <fullName evidence="3">Hypothetical_protein</fullName>
    </submittedName>
</protein>
<reference evidence="3 4" key="2">
    <citation type="submission" date="2024-07" db="EMBL/GenBank/DDBJ databases">
        <authorList>
            <person name="Akdeniz Z."/>
        </authorList>
    </citation>
    <scope>NUCLEOTIDE SEQUENCE [LARGE SCALE GENOMIC DNA]</scope>
</reference>